<dbReference type="Proteomes" id="UP000613740">
    <property type="component" value="Unassembled WGS sequence"/>
</dbReference>
<gene>
    <name evidence="4" type="ORF">HYH02_010349</name>
</gene>
<proteinExistence type="predicted"/>
<feature type="region of interest" description="Disordered" evidence="2">
    <location>
        <begin position="179"/>
        <end position="315"/>
    </location>
</feature>
<sequence length="530" mass="53105">MRAPQGRTAAAALLLALAGAALLAVPSAAGPLGASLSANHFMSRRSLLAGDCLTCADLATCITATCISSDGTVDVVALDFTSCKNASISWYCCRQNSCSTTTCNGVSGSGTCNNVLNTTVTTAVGATSVTLQVHDGKLTGNYNCTTATPCCGGDGGSCGYSGVCDGVVVPISGVDTCVPKPPSPLPPSPQPPSPNPPSPAPPSPAPPSPNPPSPAPPSPAPPSPEPPSPNPPSPEPPSPAPPSPAPPSPAPPSPEPPSPEPPSPAPPSPNPPSPEPPSPAPPSPQPPSPAPPSPAPPSPAPPSPAPPSPAPPSPAPPPLCSSYGCSCNNTAWGFPLPSQFGSNTLATTSELALTITDPGFEGKVFWSARQSGGAWGGYFRILPPSSDSATLNLGICAGCGQNVVDKGYYFGSGFSITFDNFTLGYSRITIKSLGPSVNYAVVSGLQAFLSFVAPPTLNPGSFKSFTDYSLAVSPTNPLTAASFPLDFTAKTIPDFTYKSGTTTLIVPKSVTASGLYLALHLDVASYCVSS</sequence>
<protein>
    <recommendedName>
        <fullName evidence="6">Pherophorin domain-containing protein</fullName>
    </recommendedName>
</protein>
<organism evidence="4 5">
    <name type="scientific">Chlamydomonas schloesseri</name>
    <dbReference type="NCBI Taxonomy" id="2026947"/>
    <lineage>
        <taxon>Eukaryota</taxon>
        <taxon>Viridiplantae</taxon>
        <taxon>Chlorophyta</taxon>
        <taxon>core chlorophytes</taxon>
        <taxon>Chlorophyceae</taxon>
        <taxon>CS clade</taxon>
        <taxon>Chlamydomonadales</taxon>
        <taxon>Chlamydomonadaceae</taxon>
        <taxon>Chlamydomonas</taxon>
    </lineage>
</organism>
<accession>A0A835T857</accession>
<evidence type="ECO:0000256" key="2">
    <source>
        <dbReference type="SAM" id="MobiDB-lite"/>
    </source>
</evidence>
<reference evidence="4" key="1">
    <citation type="journal article" date="2020" name="bioRxiv">
        <title>Comparative genomics of Chlamydomonas.</title>
        <authorList>
            <person name="Craig R.J."/>
            <person name="Hasan A.R."/>
            <person name="Ness R.W."/>
            <person name="Keightley P.D."/>
        </authorList>
    </citation>
    <scope>NUCLEOTIDE SEQUENCE</scope>
    <source>
        <strain evidence="4">CCAP 11/173</strain>
    </source>
</reference>
<evidence type="ECO:0000313" key="4">
    <source>
        <dbReference type="EMBL" id="KAG2440468.1"/>
    </source>
</evidence>
<comment type="caution">
    <text evidence="4">The sequence shown here is derived from an EMBL/GenBank/DDBJ whole genome shotgun (WGS) entry which is preliminary data.</text>
</comment>
<evidence type="ECO:0008006" key="6">
    <source>
        <dbReference type="Google" id="ProtNLM"/>
    </source>
</evidence>
<evidence type="ECO:0000256" key="1">
    <source>
        <dbReference type="ARBA" id="ARBA00022581"/>
    </source>
</evidence>
<dbReference type="PANTHER" id="PTHR13037">
    <property type="entry name" value="FORMIN"/>
    <property type="match status" value="1"/>
</dbReference>
<dbReference type="AlphaFoldDB" id="A0A835T857"/>
<evidence type="ECO:0000256" key="3">
    <source>
        <dbReference type="SAM" id="SignalP"/>
    </source>
</evidence>
<feature type="signal peptide" evidence="3">
    <location>
        <begin position="1"/>
        <end position="29"/>
    </location>
</feature>
<name>A0A835T857_9CHLO</name>
<keyword evidence="5" id="KW-1185">Reference proteome</keyword>
<evidence type="ECO:0000313" key="5">
    <source>
        <dbReference type="Proteomes" id="UP000613740"/>
    </source>
</evidence>
<keyword evidence="1" id="KW-0945">Host-virus interaction</keyword>
<keyword evidence="3" id="KW-0732">Signal</keyword>
<feature type="chain" id="PRO_5032561769" description="Pherophorin domain-containing protein" evidence="3">
    <location>
        <begin position="30"/>
        <end position="530"/>
    </location>
</feature>
<dbReference type="EMBL" id="JAEHOD010000038">
    <property type="protein sequence ID" value="KAG2440468.1"/>
    <property type="molecule type" value="Genomic_DNA"/>
</dbReference>
<dbReference type="PANTHER" id="PTHR13037:SF24">
    <property type="entry name" value="POLYCOMB PROTEIN PCL-RELATED"/>
    <property type="match status" value="1"/>
</dbReference>